<comment type="caution">
    <text evidence="1">The sequence shown here is derived from an EMBL/GenBank/DDBJ whole genome shotgun (WGS) entry which is preliminary data.</text>
</comment>
<keyword evidence="2" id="KW-1185">Reference proteome</keyword>
<protein>
    <submittedName>
        <fullName evidence="1">Uncharacterized protein</fullName>
    </submittedName>
</protein>
<gene>
    <name evidence="1" type="ORF">C0W27_20985</name>
</gene>
<accession>A0ABX5GZ97</accession>
<dbReference type="EMBL" id="PYOU01000027">
    <property type="protein sequence ID" value="PSX03972.1"/>
    <property type="molecule type" value="Genomic_DNA"/>
</dbReference>
<reference evidence="1 2" key="1">
    <citation type="submission" date="2018-01" db="EMBL/GenBank/DDBJ databases">
        <title>Whole genome sequencing of Histamine producing bacteria.</title>
        <authorList>
            <person name="Butler K."/>
        </authorList>
    </citation>
    <scope>NUCLEOTIDE SEQUENCE [LARGE SCALE GENOMIC DNA]</scope>
    <source>
        <strain evidence="1 2">A6-1</strain>
    </source>
</reference>
<dbReference type="RefSeq" id="WP_045152794.1">
    <property type="nucleotide sequence ID" value="NZ_JZSW01000007.1"/>
</dbReference>
<proteinExistence type="predicted"/>
<sequence>MSVFLQCVVESGVKNVRPYGSIEKDGKIATIYLSVEGFFPRAGFIITRTTSSFEGVVIDHDVEANEIKGILEQAVS</sequence>
<dbReference type="Proteomes" id="UP000240989">
    <property type="component" value="Unassembled WGS sequence"/>
</dbReference>
<name>A0ABX5GZ97_PHOAN</name>
<organism evidence="1 2">
    <name type="scientific">Photobacterium angustum</name>
    <dbReference type="NCBI Taxonomy" id="661"/>
    <lineage>
        <taxon>Bacteria</taxon>
        <taxon>Pseudomonadati</taxon>
        <taxon>Pseudomonadota</taxon>
        <taxon>Gammaproteobacteria</taxon>
        <taxon>Vibrionales</taxon>
        <taxon>Vibrionaceae</taxon>
        <taxon>Photobacterium</taxon>
    </lineage>
</organism>
<evidence type="ECO:0000313" key="1">
    <source>
        <dbReference type="EMBL" id="PSX03972.1"/>
    </source>
</evidence>
<evidence type="ECO:0000313" key="2">
    <source>
        <dbReference type="Proteomes" id="UP000240989"/>
    </source>
</evidence>